<evidence type="ECO:0008006" key="6">
    <source>
        <dbReference type="Google" id="ProtNLM"/>
    </source>
</evidence>
<sequence length="84" mass="9490">MVKVIIVLQGREESKNVIVIKQLDEGTKDRPYPHALVADRLQSRSKVKPFIKTINYSHLFPTRYALELDGLKGAISAETLKEPS</sequence>
<dbReference type="SUPFAM" id="SSF50104">
    <property type="entry name" value="Translation proteins SH3-like domain"/>
    <property type="match status" value="1"/>
</dbReference>
<dbReference type="GO" id="GO:0003735">
    <property type="term" value="F:structural constituent of ribosome"/>
    <property type="evidence" value="ECO:0007669"/>
    <property type="project" value="InterPro"/>
</dbReference>
<evidence type="ECO:0000256" key="2">
    <source>
        <dbReference type="ARBA" id="ARBA00022980"/>
    </source>
</evidence>
<dbReference type="CDD" id="cd06090">
    <property type="entry name" value="KOW_RPL27"/>
    <property type="match status" value="1"/>
</dbReference>
<dbReference type="InterPro" id="IPR008991">
    <property type="entry name" value="Translation_prot_SH3-like_sf"/>
</dbReference>
<evidence type="ECO:0000313" key="5">
    <source>
        <dbReference type="Proteomes" id="UP000076532"/>
    </source>
</evidence>
<dbReference type="GO" id="GO:0006412">
    <property type="term" value="P:translation"/>
    <property type="evidence" value="ECO:0007669"/>
    <property type="project" value="InterPro"/>
</dbReference>
<dbReference type="OrthoDB" id="2365484at2759"/>
<dbReference type="Gene3D" id="2.30.30.770">
    <property type="match status" value="2"/>
</dbReference>
<protein>
    <recommendedName>
        <fullName evidence="6">60S ribosomal protein L27</fullName>
    </recommendedName>
</protein>
<dbReference type="GO" id="GO:1990904">
    <property type="term" value="C:ribonucleoprotein complex"/>
    <property type="evidence" value="ECO:0007669"/>
    <property type="project" value="UniProtKB-KW"/>
</dbReference>
<dbReference type="EMBL" id="KV417583">
    <property type="protein sequence ID" value="KZP17345.1"/>
    <property type="molecule type" value="Genomic_DNA"/>
</dbReference>
<dbReference type="InterPro" id="IPR038655">
    <property type="entry name" value="Ribosomal_eL27_sf"/>
</dbReference>
<dbReference type="Proteomes" id="UP000076532">
    <property type="component" value="Unassembled WGS sequence"/>
</dbReference>
<dbReference type="InterPro" id="IPR001141">
    <property type="entry name" value="Ribosomal_eL27"/>
</dbReference>
<dbReference type="InterPro" id="IPR041991">
    <property type="entry name" value="Ribosomal_eL27_KOW"/>
</dbReference>
<reference evidence="4 5" key="1">
    <citation type="journal article" date="2016" name="Mol. Biol. Evol.">
        <title>Comparative Genomics of Early-Diverging Mushroom-Forming Fungi Provides Insights into the Origins of Lignocellulose Decay Capabilities.</title>
        <authorList>
            <person name="Nagy L.G."/>
            <person name="Riley R."/>
            <person name="Tritt A."/>
            <person name="Adam C."/>
            <person name="Daum C."/>
            <person name="Floudas D."/>
            <person name="Sun H."/>
            <person name="Yadav J.S."/>
            <person name="Pangilinan J."/>
            <person name="Larsson K.H."/>
            <person name="Matsuura K."/>
            <person name="Barry K."/>
            <person name="Labutti K."/>
            <person name="Kuo R."/>
            <person name="Ohm R.A."/>
            <person name="Bhattacharya S.S."/>
            <person name="Shirouzu T."/>
            <person name="Yoshinaga Y."/>
            <person name="Martin F.M."/>
            <person name="Grigoriev I.V."/>
            <person name="Hibbett D.S."/>
        </authorList>
    </citation>
    <scope>NUCLEOTIDE SEQUENCE [LARGE SCALE GENOMIC DNA]</scope>
    <source>
        <strain evidence="4 5">CBS 109695</strain>
    </source>
</reference>
<proteinExistence type="inferred from homology"/>
<keyword evidence="5" id="KW-1185">Reference proteome</keyword>
<comment type="similarity">
    <text evidence="1">Belongs to the eukaryotic ribosomal protein eL27 family.</text>
</comment>
<evidence type="ECO:0000256" key="3">
    <source>
        <dbReference type="ARBA" id="ARBA00023274"/>
    </source>
</evidence>
<keyword evidence="2" id="KW-0689">Ribosomal protein</keyword>
<name>A0A166G0G5_9AGAM</name>
<dbReference type="PANTHER" id="PTHR10497">
    <property type="entry name" value="60S RIBOSOMAL PROTEIN L27"/>
    <property type="match status" value="1"/>
</dbReference>
<evidence type="ECO:0000256" key="1">
    <source>
        <dbReference type="ARBA" id="ARBA00009124"/>
    </source>
</evidence>
<accession>A0A166G0G5</accession>
<dbReference type="Pfam" id="PF01777">
    <property type="entry name" value="Ribosomal_L27e"/>
    <property type="match status" value="1"/>
</dbReference>
<keyword evidence="3" id="KW-0687">Ribonucleoprotein</keyword>
<organism evidence="4 5">
    <name type="scientific">Athelia psychrophila</name>
    <dbReference type="NCBI Taxonomy" id="1759441"/>
    <lineage>
        <taxon>Eukaryota</taxon>
        <taxon>Fungi</taxon>
        <taxon>Dikarya</taxon>
        <taxon>Basidiomycota</taxon>
        <taxon>Agaricomycotina</taxon>
        <taxon>Agaricomycetes</taxon>
        <taxon>Agaricomycetidae</taxon>
        <taxon>Atheliales</taxon>
        <taxon>Atheliaceae</taxon>
        <taxon>Athelia</taxon>
    </lineage>
</organism>
<evidence type="ECO:0000313" key="4">
    <source>
        <dbReference type="EMBL" id="KZP17345.1"/>
    </source>
</evidence>
<gene>
    <name evidence="4" type="ORF">FIBSPDRAFT_865010</name>
</gene>
<dbReference type="AlphaFoldDB" id="A0A166G0G5"/>
<dbReference type="STRING" id="436010.A0A166G0G5"/>
<dbReference type="GO" id="GO:0005840">
    <property type="term" value="C:ribosome"/>
    <property type="evidence" value="ECO:0007669"/>
    <property type="project" value="UniProtKB-KW"/>
</dbReference>